<dbReference type="AlphaFoldDB" id="A0A160KRF9"/>
<gene>
    <name evidence="2" type="ORF">A6122_0510</name>
</gene>
<organism evidence="2 3">
    <name type="scientific">Rathayibacter tritici</name>
    <dbReference type="NCBI Taxonomy" id="33888"/>
    <lineage>
        <taxon>Bacteria</taxon>
        <taxon>Bacillati</taxon>
        <taxon>Actinomycetota</taxon>
        <taxon>Actinomycetes</taxon>
        <taxon>Micrococcales</taxon>
        <taxon>Microbacteriaceae</taxon>
        <taxon>Rathayibacter</taxon>
    </lineage>
</organism>
<dbReference type="Pfam" id="PF12146">
    <property type="entry name" value="Hydrolase_4"/>
    <property type="match status" value="1"/>
</dbReference>
<dbReference type="Proteomes" id="UP000077071">
    <property type="component" value="Chromosome"/>
</dbReference>
<dbReference type="Gene3D" id="3.40.50.1820">
    <property type="entry name" value="alpha/beta hydrolase"/>
    <property type="match status" value="1"/>
</dbReference>
<dbReference type="RefSeq" id="WP_258065590.1">
    <property type="nucleotide sequence ID" value="NZ_PSUN01000033.1"/>
</dbReference>
<sequence>MSIFSVLSASLALSGRSATLVSMTDAAVDRTFEDAFGVTIHYRWWPHPAPRAIVQLAHGVGEHSGRYLEVAKALVAAGYAVAADDHRGHGRTGLQQHRGDSSRLGLLGPGGLRATEAAILRLTRLLAEESPGVPIVLLGHSWGSLMAQRIIDHHAADYAALVLSGTAYRLPGWMNAGDLTKRHRVPGGLGLEWLSRDPDVWQRFHDDPLTFTTPLAQRIGLVETLRLVGRPKRRPAHPLPLLLVVGADDTLGGERSVRALARSYRRRAGYTDVSVRVYAEARHELFQELNRAEVTTDLVEWLGERFPAPSGA</sequence>
<dbReference type="InterPro" id="IPR029058">
    <property type="entry name" value="AB_hydrolase_fold"/>
</dbReference>
<name>A0A160KRF9_9MICO</name>
<dbReference type="InterPro" id="IPR022742">
    <property type="entry name" value="Hydrolase_4"/>
</dbReference>
<protein>
    <submittedName>
        <fullName evidence="2">Lysophospholipase</fullName>
    </submittedName>
</protein>
<reference evidence="2 3" key="1">
    <citation type="submission" date="2016-05" db="EMBL/GenBank/DDBJ databases">
        <title>Complete genome sequence of Rathayibacter tritici NCPPB 1953.</title>
        <authorList>
            <person name="Park J."/>
            <person name="Lee H.-H."/>
            <person name="Lee S.-W."/>
            <person name="Seo Y.-S."/>
        </authorList>
    </citation>
    <scope>NUCLEOTIDE SEQUENCE [LARGE SCALE GENOMIC DNA]</scope>
    <source>
        <strain evidence="2 3">NCPPB 1953</strain>
    </source>
</reference>
<dbReference type="PATRIC" id="fig|33888.3.peg.576"/>
<evidence type="ECO:0000313" key="3">
    <source>
        <dbReference type="Proteomes" id="UP000077071"/>
    </source>
</evidence>
<proteinExistence type="predicted"/>
<dbReference type="InterPro" id="IPR051044">
    <property type="entry name" value="MAG_DAG_Lipase"/>
</dbReference>
<dbReference type="PANTHER" id="PTHR11614">
    <property type="entry name" value="PHOSPHOLIPASE-RELATED"/>
    <property type="match status" value="1"/>
</dbReference>
<keyword evidence="3" id="KW-1185">Reference proteome</keyword>
<accession>A0A160KRF9</accession>
<dbReference type="EMBL" id="CP015515">
    <property type="protein sequence ID" value="AND15668.1"/>
    <property type="molecule type" value="Genomic_DNA"/>
</dbReference>
<dbReference type="STRING" id="33888.A6122_0510"/>
<feature type="domain" description="Serine aminopeptidase S33" evidence="1">
    <location>
        <begin position="49"/>
        <end position="289"/>
    </location>
</feature>
<dbReference type="KEGG" id="rtn:A6122_0510"/>
<dbReference type="SUPFAM" id="SSF53474">
    <property type="entry name" value="alpha/beta-Hydrolases"/>
    <property type="match status" value="1"/>
</dbReference>
<evidence type="ECO:0000259" key="1">
    <source>
        <dbReference type="Pfam" id="PF12146"/>
    </source>
</evidence>
<evidence type="ECO:0000313" key="2">
    <source>
        <dbReference type="EMBL" id="AND15668.1"/>
    </source>
</evidence>